<name>A0A2K1NYK8_9BACT</name>
<comment type="similarity">
    <text evidence="6">Belongs to the GcvP family. C-terminal subunit subfamily.</text>
</comment>
<proteinExistence type="inferred from homology"/>
<feature type="domain" description="Glycine cleavage system P-protein N-terminal" evidence="7">
    <location>
        <begin position="27"/>
        <end position="300"/>
    </location>
</feature>
<dbReference type="GO" id="GO:0005829">
    <property type="term" value="C:cytosol"/>
    <property type="evidence" value="ECO:0007669"/>
    <property type="project" value="TreeGrafter"/>
</dbReference>
<dbReference type="InterPro" id="IPR015424">
    <property type="entry name" value="PyrdxlP-dep_Trfase"/>
</dbReference>
<dbReference type="NCBIfam" id="NF003346">
    <property type="entry name" value="PRK04366.1"/>
    <property type="match status" value="1"/>
</dbReference>
<dbReference type="InterPro" id="IPR015421">
    <property type="entry name" value="PyrdxlP-dep_Trfase_major"/>
</dbReference>
<dbReference type="OrthoDB" id="9801272at2"/>
<dbReference type="Pfam" id="PF02347">
    <property type="entry name" value="GDC-P"/>
    <property type="match status" value="1"/>
</dbReference>
<dbReference type="GO" id="GO:0030170">
    <property type="term" value="F:pyridoxal phosphate binding"/>
    <property type="evidence" value="ECO:0007669"/>
    <property type="project" value="TreeGrafter"/>
</dbReference>
<dbReference type="Pfam" id="PF21478">
    <property type="entry name" value="GcvP2_C"/>
    <property type="match status" value="1"/>
</dbReference>
<dbReference type="Gene3D" id="6.20.440.10">
    <property type="match status" value="1"/>
</dbReference>
<keyword evidence="4 6" id="KW-0560">Oxidoreductase</keyword>
<dbReference type="InterPro" id="IPR049316">
    <property type="entry name" value="GDC-P_C"/>
</dbReference>
<dbReference type="EC" id="1.4.4.2" evidence="6"/>
<evidence type="ECO:0000256" key="3">
    <source>
        <dbReference type="ARBA" id="ARBA00022898"/>
    </source>
</evidence>
<dbReference type="FunFam" id="3.40.640.10:FF:000034">
    <property type="entry name" value="Probable glycine dehydrogenase (decarboxylating) subunit 2"/>
    <property type="match status" value="1"/>
</dbReference>
<dbReference type="Gene3D" id="3.90.1150.10">
    <property type="entry name" value="Aspartate Aminotransferase, domain 1"/>
    <property type="match status" value="1"/>
</dbReference>
<dbReference type="InterPro" id="IPR015422">
    <property type="entry name" value="PyrdxlP-dep_Trfase_small"/>
</dbReference>
<evidence type="ECO:0000256" key="1">
    <source>
        <dbReference type="ARBA" id="ARBA00001933"/>
    </source>
</evidence>
<gene>
    <name evidence="6" type="primary">gcvPB</name>
    <name evidence="9" type="ORF">X929_08200</name>
</gene>
<dbReference type="InterPro" id="IPR049315">
    <property type="entry name" value="GDC-P_N"/>
</dbReference>
<evidence type="ECO:0000313" key="10">
    <source>
        <dbReference type="Proteomes" id="UP000236434"/>
    </source>
</evidence>
<keyword evidence="3 6" id="KW-0663">Pyridoxal phosphate</keyword>
<dbReference type="HAMAP" id="MF_00713">
    <property type="entry name" value="GcvPB"/>
    <property type="match status" value="1"/>
</dbReference>
<feature type="domain" description="Glycine dehydrogenase C-terminal" evidence="8">
    <location>
        <begin position="347"/>
        <end position="447"/>
    </location>
</feature>
<sequence length="478" mass="53834">MKLIFEKSVSGRKSYSLPKLDVKEFQIDIPQHLIRNEEPELPELYEVDIVRHYNQLASLNHSVDRGFYPLGSCTMKYNPFLNEEVASLNGFKFIHPYQEERTIQGALELMYELQEFLKEITGMDDVTLQPAAGAHGELTGMLIIRKYLQENNLGHKNEVIIPDSAHGTNPASAVMAGFEVVKVNSNNEGRVDLDHLKSLVNENTAAIMLTNPNTLGLFEKDILKISDLMHKNNALLYYDGANLNAIMGKVRPGDNGFDVVHLNLHKTFSTPHGMGGPGSGPIAVKSYLRDYLPKPVVGVKEIGEYYFDYDIPKSIGKVRSFYGNFLVLVKAYTYILSMGKEGLKKVSELATLNANYLKEKLSRFLDVAYPDVCKHEFVIKGSSLKDYGVSTLDFAKRLLDYGIHPPTVYFPLIVDEAMMIEPTETESKETLDEVAAIYEKIVEEAKEEPQKLKNAPMTLSIKRLDEVKANKDLKVKFD</sequence>
<dbReference type="Proteomes" id="UP000236434">
    <property type="component" value="Unassembled WGS sequence"/>
</dbReference>
<dbReference type="CDD" id="cd00613">
    <property type="entry name" value="GDC-P"/>
    <property type="match status" value="1"/>
</dbReference>
<reference evidence="9 10" key="1">
    <citation type="submission" date="2013-12" db="EMBL/GenBank/DDBJ databases">
        <title>Comparative genomics of Petrotoga isolates.</title>
        <authorList>
            <person name="Nesbo C.L."/>
            <person name="Charchuk R."/>
            <person name="Chow K."/>
        </authorList>
    </citation>
    <scope>NUCLEOTIDE SEQUENCE [LARGE SCALE GENOMIC DNA]</scope>
    <source>
        <strain evidence="9 10">DSM 13574</strain>
    </source>
</reference>
<dbReference type="Gene3D" id="3.40.640.10">
    <property type="entry name" value="Type I PLP-dependent aspartate aminotransferase-like (Major domain)"/>
    <property type="match status" value="1"/>
</dbReference>
<dbReference type="SUPFAM" id="SSF53383">
    <property type="entry name" value="PLP-dependent transferases"/>
    <property type="match status" value="1"/>
</dbReference>
<evidence type="ECO:0000259" key="7">
    <source>
        <dbReference type="Pfam" id="PF02347"/>
    </source>
</evidence>
<dbReference type="GO" id="GO:0016594">
    <property type="term" value="F:glycine binding"/>
    <property type="evidence" value="ECO:0007669"/>
    <property type="project" value="TreeGrafter"/>
</dbReference>
<evidence type="ECO:0000256" key="2">
    <source>
        <dbReference type="ARBA" id="ARBA00003788"/>
    </source>
</evidence>
<evidence type="ECO:0000259" key="8">
    <source>
        <dbReference type="Pfam" id="PF21478"/>
    </source>
</evidence>
<comment type="subunit">
    <text evidence="6">The glycine cleavage system is composed of four proteins: P, T, L and H. In this organism, the P 'protein' is a heterodimer of two subunits.</text>
</comment>
<evidence type="ECO:0000313" key="9">
    <source>
        <dbReference type="EMBL" id="PNR95547.1"/>
    </source>
</evidence>
<dbReference type="InterPro" id="IPR023012">
    <property type="entry name" value="GcvPB"/>
</dbReference>
<comment type="cofactor">
    <cofactor evidence="1 6">
        <name>pyridoxal 5'-phosphate</name>
        <dbReference type="ChEBI" id="CHEBI:597326"/>
    </cofactor>
</comment>
<dbReference type="PANTHER" id="PTHR11773">
    <property type="entry name" value="GLYCINE DEHYDROGENASE, DECARBOXYLATING"/>
    <property type="match status" value="1"/>
</dbReference>
<dbReference type="PANTHER" id="PTHR11773:SF1">
    <property type="entry name" value="GLYCINE DEHYDROGENASE (DECARBOXYLATING), MITOCHONDRIAL"/>
    <property type="match status" value="1"/>
</dbReference>
<accession>A0A2K1NYK8</accession>
<evidence type="ECO:0000256" key="5">
    <source>
        <dbReference type="ARBA" id="ARBA00049026"/>
    </source>
</evidence>
<dbReference type="RefSeq" id="WP_103067489.1">
    <property type="nucleotide sequence ID" value="NZ_AZRL01000021.1"/>
</dbReference>
<feature type="modified residue" description="N6-(pyridoxal phosphate)lysine" evidence="6">
    <location>
        <position position="266"/>
    </location>
</feature>
<comment type="catalytic activity">
    <reaction evidence="5 6">
        <text>N(6)-[(R)-lipoyl]-L-lysyl-[glycine-cleavage complex H protein] + glycine + H(+) = N(6)-[(R)-S(8)-aminomethyldihydrolipoyl]-L-lysyl-[glycine-cleavage complex H protein] + CO2</text>
        <dbReference type="Rhea" id="RHEA:24304"/>
        <dbReference type="Rhea" id="RHEA-COMP:10494"/>
        <dbReference type="Rhea" id="RHEA-COMP:10495"/>
        <dbReference type="ChEBI" id="CHEBI:15378"/>
        <dbReference type="ChEBI" id="CHEBI:16526"/>
        <dbReference type="ChEBI" id="CHEBI:57305"/>
        <dbReference type="ChEBI" id="CHEBI:83099"/>
        <dbReference type="ChEBI" id="CHEBI:83143"/>
        <dbReference type="EC" id="1.4.4.2"/>
    </reaction>
</comment>
<organism evidence="9 10">
    <name type="scientific">Petrotoga olearia DSM 13574</name>
    <dbReference type="NCBI Taxonomy" id="1122955"/>
    <lineage>
        <taxon>Bacteria</taxon>
        <taxon>Thermotogati</taxon>
        <taxon>Thermotogota</taxon>
        <taxon>Thermotogae</taxon>
        <taxon>Petrotogales</taxon>
        <taxon>Petrotogaceae</taxon>
        <taxon>Petrotoga</taxon>
    </lineage>
</organism>
<protein>
    <recommendedName>
        <fullName evidence="6">Probable glycine dehydrogenase (decarboxylating) subunit 2</fullName>
        <ecNumber evidence="6">1.4.4.2</ecNumber>
    </recommendedName>
    <alternativeName>
        <fullName evidence="6">Glycine cleavage system P-protein subunit 2</fullName>
    </alternativeName>
    <alternativeName>
        <fullName evidence="6">Glycine decarboxylase subunit 2</fullName>
    </alternativeName>
    <alternativeName>
        <fullName evidence="6">Glycine dehydrogenase (aminomethyl-transferring) subunit 2</fullName>
    </alternativeName>
</protein>
<evidence type="ECO:0000256" key="4">
    <source>
        <dbReference type="ARBA" id="ARBA00023002"/>
    </source>
</evidence>
<dbReference type="FunFam" id="3.90.1150.10:FF:000014">
    <property type="entry name" value="Probable glycine dehydrogenase (decarboxylating) subunit 2"/>
    <property type="match status" value="1"/>
</dbReference>
<evidence type="ECO:0000256" key="6">
    <source>
        <dbReference type="HAMAP-Rule" id="MF_00713"/>
    </source>
</evidence>
<dbReference type="AlphaFoldDB" id="A0A2K1NYK8"/>
<comment type="caution">
    <text evidence="9">The sequence shown here is derived from an EMBL/GenBank/DDBJ whole genome shotgun (WGS) entry which is preliminary data.</text>
</comment>
<dbReference type="GO" id="GO:0004375">
    <property type="term" value="F:glycine dehydrogenase (decarboxylating) activity"/>
    <property type="evidence" value="ECO:0007669"/>
    <property type="project" value="UniProtKB-EC"/>
</dbReference>
<dbReference type="EMBL" id="AZRL01000021">
    <property type="protein sequence ID" value="PNR95547.1"/>
    <property type="molecule type" value="Genomic_DNA"/>
</dbReference>
<comment type="function">
    <text evidence="2 6">The glycine cleavage system catalyzes the degradation of glycine. The P protein binds the alpha-amino group of glycine through its pyridoxal phosphate cofactor; CO(2) is released and the remaining methylamine moiety is then transferred to the lipoamide cofactor of the H protein.</text>
</comment>
<dbReference type="InterPro" id="IPR020581">
    <property type="entry name" value="GDC_P"/>
</dbReference>
<dbReference type="GO" id="GO:0005960">
    <property type="term" value="C:glycine cleavage complex"/>
    <property type="evidence" value="ECO:0007669"/>
    <property type="project" value="TreeGrafter"/>
</dbReference>
<dbReference type="GO" id="GO:0019464">
    <property type="term" value="P:glycine decarboxylation via glycine cleavage system"/>
    <property type="evidence" value="ECO:0007669"/>
    <property type="project" value="UniProtKB-UniRule"/>
</dbReference>